<feature type="chain" id="PRO_5004795577" description="DUF4129 domain-containing protein" evidence="3">
    <location>
        <begin position="26"/>
        <end position="346"/>
    </location>
</feature>
<dbReference type="Proteomes" id="UP000019151">
    <property type="component" value="Chromosome"/>
</dbReference>
<evidence type="ECO:0000313" key="4">
    <source>
        <dbReference type="EMBL" id="AHG90689.1"/>
    </source>
</evidence>
<accession>W0RHY1</accession>
<dbReference type="KEGG" id="gba:J421_3152"/>
<evidence type="ECO:0000256" key="1">
    <source>
        <dbReference type="SAM" id="MobiDB-lite"/>
    </source>
</evidence>
<proteinExistence type="predicted"/>
<dbReference type="AlphaFoldDB" id="W0RHY1"/>
<evidence type="ECO:0000313" key="5">
    <source>
        <dbReference type="Proteomes" id="UP000019151"/>
    </source>
</evidence>
<dbReference type="eggNOG" id="ENOG5030IWP">
    <property type="taxonomic scope" value="Bacteria"/>
</dbReference>
<feature type="region of interest" description="Disordered" evidence="1">
    <location>
        <begin position="309"/>
        <end position="346"/>
    </location>
</feature>
<keyword evidence="2" id="KW-0472">Membrane</keyword>
<keyword evidence="2" id="KW-1133">Transmembrane helix</keyword>
<dbReference type="InParanoid" id="W0RHY1"/>
<evidence type="ECO:0000256" key="2">
    <source>
        <dbReference type="SAM" id="Phobius"/>
    </source>
</evidence>
<gene>
    <name evidence="4" type="ORF">J421_3152</name>
</gene>
<dbReference type="EMBL" id="CP007128">
    <property type="protein sequence ID" value="AHG90689.1"/>
    <property type="molecule type" value="Genomic_DNA"/>
</dbReference>
<dbReference type="HOGENOM" id="CLU_753890_0_0_0"/>
<feature type="signal peptide" evidence="3">
    <location>
        <begin position="1"/>
        <end position="25"/>
    </location>
</feature>
<keyword evidence="3" id="KW-0732">Signal</keyword>
<keyword evidence="2" id="KW-0812">Transmembrane</keyword>
<dbReference type="STRING" id="861299.J421_3152"/>
<keyword evidence="5" id="KW-1185">Reference proteome</keyword>
<feature type="transmembrane region" description="Helical" evidence="2">
    <location>
        <begin position="166"/>
        <end position="185"/>
    </location>
</feature>
<evidence type="ECO:0000256" key="3">
    <source>
        <dbReference type="SAM" id="SignalP"/>
    </source>
</evidence>
<name>W0RHY1_9BACT</name>
<organism evidence="4 5">
    <name type="scientific">Gemmatirosa kalamazoonensis</name>
    <dbReference type="NCBI Taxonomy" id="861299"/>
    <lineage>
        <taxon>Bacteria</taxon>
        <taxon>Pseudomonadati</taxon>
        <taxon>Gemmatimonadota</taxon>
        <taxon>Gemmatimonadia</taxon>
        <taxon>Gemmatimonadales</taxon>
        <taxon>Gemmatimonadaceae</taxon>
        <taxon>Gemmatirosa</taxon>
    </lineage>
</organism>
<reference evidence="4 5" key="1">
    <citation type="journal article" date="2014" name="Genome Announc.">
        <title>Genome Sequence and Methylome of Soil Bacterium Gemmatirosa kalamazoonensis KBS708T, a Member of the Rarely Cultivated Gemmatimonadetes Phylum.</title>
        <authorList>
            <person name="Debruyn J.M."/>
            <person name="Radosevich M."/>
            <person name="Wommack K.E."/>
            <person name="Polson S.W."/>
            <person name="Hauser L.J."/>
            <person name="Fawaz M.N."/>
            <person name="Korlach J."/>
            <person name="Tsai Y.C."/>
        </authorList>
    </citation>
    <scope>NUCLEOTIDE SEQUENCE [LARGE SCALE GENOMIC DNA]</scope>
    <source>
        <strain evidence="4 5">KBS708</strain>
    </source>
</reference>
<sequence length="346" mass="37358">MTAVRAPRHLLAAIALALGASRASAQGATPGLRAGVSVTPDTVAVGDPFVVKVRVQAAAGTVVTFPAPPDTSGPVQARDPRRVDSVRAPAGEIDVVATYRVSAWDVGPLPLGLADVVVRDAAGERRVPLGAYRVYVRSVLPTDSALRVPKPARAPLPDAPSVLLQWWPWILAAAIVLALIGWLVSRWLQKRRSRRGVDDPYGHAVREFARLEKLGLVEAGEHGRLVALAADVVRDYLAARLPDAARSLTSTEVQRALGGREEVPHERLAALLEFADLVKFAAVRIGPDAARQAFAEARGVVDDVERGVKAREEREAAEAEARARRASDEQRRYEEERRRASRRDAA</sequence>
<protein>
    <recommendedName>
        <fullName evidence="6">DUF4129 domain-containing protein</fullName>
    </recommendedName>
</protein>
<evidence type="ECO:0008006" key="6">
    <source>
        <dbReference type="Google" id="ProtNLM"/>
    </source>
</evidence>